<reference evidence="4" key="1">
    <citation type="submission" date="2018-06" db="EMBL/GenBank/DDBJ databases">
        <authorList>
            <person name="Martinez Ocampo F."/>
            <person name="Quiroz Castaneda R.E."/>
            <person name="Rojas Lopez X."/>
        </authorList>
    </citation>
    <scope>NUCLEOTIDE SEQUENCE [LARGE SCALE GENOMIC DNA]</scope>
    <source>
        <strain evidence="4">INIFAP02</strain>
    </source>
</reference>
<evidence type="ECO:0000313" key="3">
    <source>
        <dbReference type="EMBL" id="RAO94795.1"/>
    </source>
</evidence>
<name>A0A328PM32_9MOLU</name>
<feature type="compositionally biased region" description="Polar residues" evidence="1">
    <location>
        <begin position="109"/>
        <end position="124"/>
    </location>
</feature>
<feature type="domain" description="DUF31" evidence="2">
    <location>
        <begin position="217"/>
        <end position="507"/>
    </location>
</feature>
<comment type="caution">
    <text evidence="3">The sequence shown here is derived from an EMBL/GenBank/DDBJ whole genome shotgun (WGS) entry which is preliminary data.</text>
</comment>
<evidence type="ECO:0000313" key="4">
    <source>
        <dbReference type="Proteomes" id="UP000249762"/>
    </source>
</evidence>
<protein>
    <recommendedName>
        <fullName evidence="2">DUF31 domain-containing protein</fullName>
    </recommendedName>
</protein>
<proteinExistence type="predicted"/>
<dbReference type="Proteomes" id="UP000249762">
    <property type="component" value="Unassembled WGS sequence"/>
</dbReference>
<evidence type="ECO:0000256" key="1">
    <source>
        <dbReference type="SAM" id="MobiDB-lite"/>
    </source>
</evidence>
<feature type="region of interest" description="Disordered" evidence="1">
    <location>
        <begin position="87"/>
        <end position="166"/>
    </location>
</feature>
<organism evidence="3 4">
    <name type="scientific">Mycoplasma wenyonii</name>
    <dbReference type="NCBI Taxonomy" id="65123"/>
    <lineage>
        <taxon>Bacteria</taxon>
        <taxon>Bacillati</taxon>
        <taxon>Mycoplasmatota</taxon>
        <taxon>Mollicutes</taxon>
        <taxon>Mycoplasmataceae</taxon>
        <taxon>Mycoplasma</taxon>
    </lineage>
</organism>
<accession>A0A328PM32</accession>
<dbReference type="OrthoDB" id="394758at2"/>
<dbReference type="AlphaFoldDB" id="A0A328PM32"/>
<dbReference type="NCBIfam" id="NF045841">
    <property type="entry name" value="Ig_SerProt_MIP"/>
    <property type="match status" value="1"/>
</dbReference>
<evidence type="ECO:0000259" key="2">
    <source>
        <dbReference type="Pfam" id="PF01732"/>
    </source>
</evidence>
<keyword evidence="4" id="KW-1185">Reference proteome</keyword>
<sequence>MSKSKYLLQALKWGIVAISGLTGVLVGTQKLVNSNDFETKLVDSSQVSSPNNLEQPKPFNLFEQQGAETIAPPLSPEILINEENVQSNVESIDSKSEDSAITEEPEQIELSSPQSTSANLVTQETTRDTQEAHSTTSEQLQLSDDSVTTEVSEPLIETTPQEHEETSISQISNLQDEITLSPEVYTPKQLTNEEIKQQAELVFEKLDDYTFKLFSPCNSGTGWILDYQLPEKGKNYPTTWYIATNAHVINKWYFDFSNPYKQVLPETLSDYYKTWQNYYTSYSSQYYPLATADSCYYKEHYGAFDINLAKESSGENLRANWGLFYQGKIKRPRLFWAALNLFDEDESAGIQENNFKDFAVIEIEFTNEQIAKEITKGFAEKYTIGSNNSINIFGPSLDKERLDKSEENFYSLGYPKRVDNKFGSSRTWDESQLLGDRLADDRKRKNNKALGERVRGLASTQSFGSTSIEWNGKQYERMGHFYFLRGFSLGKGASGSMSIDGEGNLIGLKTKGETGDKSRFSLITPIRSDEIELNGNFKTRKYDLIVGAEGQRGSFREQIERFVISRGKETWLSKKGWTS</sequence>
<dbReference type="InterPro" id="IPR022382">
    <property type="entry name" value="Mycoplasma_peptidase_DUF31"/>
</dbReference>
<dbReference type="PRINTS" id="PR00840">
    <property type="entry name" value="Y06768FAMILY"/>
</dbReference>
<dbReference type="EMBL" id="QKVO01000021">
    <property type="protein sequence ID" value="RAO94795.1"/>
    <property type="molecule type" value="Genomic_DNA"/>
</dbReference>
<gene>
    <name evidence="3" type="ORF">DNK47_03130</name>
</gene>
<feature type="compositionally biased region" description="Polar residues" evidence="1">
    <location>
        <begin position="132"/>
        <end position="151"/>
    </location>
</feature>
<dbReference type="Pfam" id="PF01732">
    <property type="entry name" value="Mycop_pep_DUF31"/>
    <property type="match status" value="1"/>
</dbReference>
<dbReference type="InterPro" id="IPR022381">
    <property type="entry name" value="Uncharacterised_MG067"/>
</dbReference>